<name>A0A6D2JV06_9BRAS</name>
<dbReference type="AlphaFoldDB" id="A0A6D2JV06"/>
<dbReference type="EMBL" id="CACVBM020001285">
    <property type="protein sequence ID" value="CAA7043688.1"/>
    <property type="molecule type" value="Genomic_DNA"/>
</dbReference>
<evidence type="ECO:0008006" key="3">
    <source>
        <dbReference type="Google" id="ProtNLM"/>
    </source>
</evidence>
<dbReference type="OrthoDB" id="1741804at2759"/>
<gene>
    <name evidence="1" type="ORF">MERR_LOCUS30923</name>
</gene>
<dbReference type="InterPro" id="IPR053134">
    <property type="entry name" value="RNA-dir_DNA_polymerase"/>
</dbReference>
<accession>A0A6D2JV06</accession>
<dbReference type="Gene3D" id="3.10.10.10">
    <property type="entry name" value="HIV Type 1 Reverse Transcriptase, subunit A, domain 1"/>
    <property type="match status" value="1"/>
</dbReference>
<evidence type="ECO:0000313" key="2">
    <source>
        <dbReference type="Proteomes" id="UP000467841"/>
    </source>
</evidence>
<organism evidence="1 2">
    <name type="scientific">Microthlaspi erraticum</name>
    <dbReference type="NCBI Taxonomy" id="1685480"/>
    <lineage>
        <taxon>Eukaryota</taxon>
        <taxon>Viridiplantae</taxon>
        <taxon>Streptophyta</taxon>
        <taxon>Embryophyta</taxon>
        <taxon>Tracheophyta</taxon>
        <taxon>Spermatophyta</taxon>
        <taxon>Magnoliopsida</taxon>
        <taxon>eudicotyledons</taxon>
        <taxon>Gunneridae</taxon>
        <taxon>Pentapetalae</taxon>
        <taxon>rosids</taxon>
        <taxon>malvids</taxon>
        <taxon>Brassicales</taxon>
        <taxon>Brassicaceae</taxon>
        <taxon>Coluteocarpeae</taxon>
        <taxon>Microthlaspi</taxon>
    </lineage>
</organism>
<dbReference type="InterPro" id="IPR043502">
    <property type="entry name" value="DNA/RNA_pol_sf"/>
</dbReference>
<protein>
    <recommendedName>
        <fullName evidence="3">Reverse transcriptase domain-containing protein</fullName>
    </recommendedName>
</protein>
<sequence length="117" mass="13538">MVAEMLEAGIIRPSSGPFSSPVLLVPKKDNAWRFCIDYRALNRATIPEKFSIPVIDQLLDELHGASIFPNWIYVQATIKFVCWNAIYTRQLSVHWRDIMNFLSCHLGLQMLQQRFKA</sequence>
<dbReference type="PANTHER" id="PTHR24559">
    <property type="entry name" value="TRANSPOSON TY3-I GAG-POL POLYPROTEIN"/>
    <property type="match status" value="1"/>
</dbReference>
<proteinExistence type="predicted"/>
<keyword evidence="2" id="KW-1185">Reference proteome</keyword>
<dbReference type="Proteomes" id="UP000467841">
    <property type="component" value="Unassembled WGS sequence"/>
</dbReference>
<dbReference type="PANTHER" id="PTHR24559:SF444">
    <property type="entry name" value="REVERSE TRANSCRIPTASE DOMAIN-CONTAINING PROTEIN"/>
    <property type="match status" value="1"/>
</dbReference>
<dbReference type="SUPFAM" id="SSF56672">
    <property type="entry name" value="DNA/RNA polymerases"/>
    <property type="match status" value="1"/>
</dbReference>
<reference evidence="1" key="1">
    <citation type="submission" date="2020-01" db="EMBL/GenBank/DDBJ databases">
        <authorList>
            <person name="Mishra B."/>
        </authorList>
    </citation>
    <scope>NUCLEOTIDE SEQUENCE [LARGE SCALE GENOMIC DNA]</scope>
</reference>
<comment type="caution">
    <text evidence="1">The sequence shown here is derived from an EMBL/GenBank/DDBJ whole genome shotgun (WGS) entry which is preliminary data.</text>
</comment>
<evidence type="ECO:0000313" key="1">
    <source>
        <dbReference type="EMBL" id="CAA7043688.1"/>
    </source>
</evidence>